<reference evidence="3" key="2">
    <citation type="submission" date="2022-03" db="EMBL/GenBank/DDBJ databases">
        <title>Draft title - Genomic analysis of global carrot germplasm unveils the trajectory of domestication and the origin of high carotenoid orange carrot.</title>
        <authorList>
            <person name="Iorizzo M."/>
            <person name="Ellison S."/>
            <person name="Senalik D."/>
            <person name="Macko-Podgorni A."/>
            <person name="Grzebelus D."/>
            <person name="Bostan H."/>
            <person name="Rolling W."/>
            <person name="Curaba J."/>
            <person name="Simon P."/>
        </authorList>
    </citation>
    <scope>NUCLEOTIDE SEQUENCE</scope>
    <source>
        <tissue evidence="3">Leaf</tissue>
    </source>
</reference>
<dbReference type="Gramene" id="KZM98156">
    <property type="protein sequence ID" value="KZM98156"/>
    <property type="gene ID" value="DCAR_014482"/>
</dbReference>
<evidence type="ECO:0000313" key="4">
    <source>
        <dbReference type="Proteomes" id="UP000077755"/>
    </source>
</evidence>
<feature type="transmembrane region" description="Helical" evidence="1">
    <location>
        <begin position="38"/>
        <end position="58"/>
    </location>
</feature>
<keyword evidence="1" id="KW-1133">Transmembrane helix</keyword>
<dbReference type="Proteomes" id="UP000077755">
    <property type="component" value="Chromosome 4"/>
</dbReference>
<evidence type="ECO:0000313" key="3">
    <source>
        <dbReference type="EMBL" id="WOG97105.1"/>
    </source>
</evidence>
<reference evidence="2" key="1">
    <citation type="journal article" date="2016" name="Nat. Genet.">
        <title>A high-quality carrot genome assembly provides new insights into carotenoid accumulation and asterid genome evolution.</title>
        <authorList>
            <person name="Iorizzo M."/>
            <person name="Ellison S."/>
            <person name="Senalik D."/>
            <person name="Zeng P."/>
            <person name="Satapoomin P."/>
            <person name="Huang J."/>
            <person name="Bowman M."/>
            <person name="Iovene M."/>
            <person name="Sanseverino W."/>
            <person name="Cavagnaro P."/>
            <person name="Yildiz M."/>
            <person name="Macko-Podgorni A."/>
            <person name="Moranska E."/>
            <person name="Grzebelus E."/>
            <person name="Grzebelus D."/>
            <person name="Ashrafi H."/>
            <person name="Zheng Z."/>
            <person name="Cheng S."/>
            <person name="Spooner D."/>
            <person name="Van Deynze A."/>
            <person name="Simon P."/>
        </authorList>
    </citation>
    <scope>NUCLEOTIDE SEQUENCE [LARGE SCALE GENOMIC DNA]</scope>
    <source>
        <tissue evidence="2">Leaf</tissue>
    </source>
</reference>
<evidence type="ECO:0000256" key="1">
    <source>
        <dbReference type="SAM" id="Phobius"/>
    </source>
</evidence>
<protein>
    <submittedName>
        <fullName evidence="2">Uncharacterized protein</fullName>
    </submittedName>
</protein>
<keyword evidence="4" id="KW-1185">Reference proteome</keyword>
<dbReference type="EMBL" id="CP093346">
    <property type="protein sequence ID" value="WOG97105.1"/>
    <property type="molecule type" value="Genomic_DNA"/>
</dbReference>
<keyword evidence="1" id="KW-0472">Membrane</keyword>
<accession>A0A165XGZ9</accession>
<sequence length="106" mass="11902">MKFDINFNGLEKIKVDHGLEKIKVDHGLDKMKLKVDHGIDLMSILKVIMGGLGLLFAGRLTGSVRAGRNAEETSVRHSQGEERRVRVVVFNPRLPAKTGPNRRHSY</sequence>
<dbReference type="AlphaFoldDB" id="A0A165XGZ9"/>
<name>A0A165XGZ9_DAUCS</name>
<dbReference type="EMBL" id="LNRQ01000004">
    <property type="protein sequence ID" value="KZM98156.1"/>
    <property type="molecule type" value="Genomic_DNA"/>
</dbReference>
<evidence type="ECO:0000313" key="2">
    <source>
        <dbReference type="EMBL" id="KZM98156.1"/>
    </source>
</evidence>
<keyword evidence="1" id="KW-0812">Transmembrane</keyword>
<organism evidence="2">
    <name type="scientific">Daucus carota subsp. sativus</name>
    <name type="common">Carrot</name>
    <dbReference type="NCBI Taxonomy" id="79200"/>
    <lineage>
        <taxon>Eukaryota</taxon>
        <taxon>Viridiplantae</taxon>
        <taxon>Streptophyta</taxon>
        <taxon>Embryophyta</taxon>
        <taxon>Tracheophyta</taxon>
        <taxon>Spermatophyta</taxon>
        <taxon>Magnoliopsida</taxon>
        <taxon>eudicotyledons</taxon>
        <taxon>Gunneridae</taxon>
        <taxon>Pentapetalae</taxon>
        <taxon>asterids</taxon>
        <taxon>campanulids</taxon>
        <taxon>Apiales</taxon>
        <taxon>Apiaceae</taxon>
        <taxon>Apioideae</taxon>
        <taxon>Scandiceae</taxon>
        <taxon>Daucinae</taxon>
        <taxon>Daucus</taxon>
        <taxon>Daucus sect. Daucus</taxon>
    </lineage>
</organism>
<gene>
    <name evidence="2" type="ORF">DCAR_014482</name>
    <name evidence="3" type="ORF">DCAR_0416444</name>
</gene>
<proteinExistence type="predicted"/>